<dbReference type="KEGG" id="snh:120027670"/>
<dbReference type="AlphaFoldDB" id="A0A8U0PQQ9"/>
<evidence type="ECO:0000313" key="2">
    <source>
        <dbReference type="Proteomes" id="UP000808372"/>
    </source>
</evidence>
<dbReference type="Proteomes" id="UP000808372">
    <property type="component" value="Chromosome 33"/>
</dbReference>
<reference evidence="3" key="1">
    <citation type="submission" date="2025-08" db="UniProtKB">
        <authorList>
            <consortium name="RefSeq"/>
        </authorList>
    </citation>
    <scope>IDENTIFICATION</scope>
    <source>
        <tissue evidence="3">White muscle</tissue>
    </source>
</reference>
<gene>
    <name evidence="3" type="primary">ppp1r17</name>
</gene>
<evidence type="ECO:0000256" key="1">
    <source>
        <dbReference type="SAM" id="MobiDB-lite"/>
    </source>
</evidence>
<protein>
    <submittedName>
        <fullName evidence="3">Protein phosphatase 1 regulatory subunit 17</fullName>
    </submittedName>
</protein>
<dbReference type="PANTHER" id="PTHR15387">
    <property type="entry name" value="PROTEIN PHOSPHATASE 1 REGULATORY SUBUNIT 17"/>
    <property type="match status" value="1"/>
</dbReference>
<organism evidence="2 3">
    <name type="scientific">Salvelinus namaycush</name>
    <name type="common">Lake trout</name>
    <name type="synonym">Salmo namaycush</name>
    <dbReference type="NCBI Taxonomy" id="8040"/>
    <lineage>
        <taxon>Eukaryota</taxon>
        <taxon>Metazoa</taxon>
        <taxon>Chordata</taxon>
        <taxon>Craniata</taxon>
        <taxon>Vertebrata</taxon>
        <taxon>Euteleostomi</taxon>
        <taxon>Actinopterygii</taxon>
        <taxon>Neopterygii</taxon>
        <taxon>Teleostei</taxon>
        <taxon>Protacanthopterygii</taxon>
        <taxon>Salmoniformes</taxon>
        <taxon>Salmonidae</taxon>
        <taxon>Salmoninae</taxon>
        <taxon>Salvelinus</taxon>
    </lineage>
</organism>
<dbReference type="InterPro" id="IPR033242">
    <property type="entry name" value="PPP1R17"/>
</dbReference>
<sequence length="131" mass="14907">MSTGCVRSPPETAEHRLTGEQEHHYQMVEPVRTLLEEGAGMTRAVQGKHCPEAVHPEEQPDEQELKKPRRKDTPVLNTPPLIPGQSHSLVVTVRDKMRLEVNCKIVILSVRMVKGEKRMIHMEDEEKDGKN</sequence>
<feature type="region of interest" description="Disordered" evidence="1">
    <location>
        <begin position="1"/>
        <end position="21"/>
    </location>
</feature>
<dbReference type="PANTHER" id="PTHR15387:SF0">
    <property type="entry name" value="PROTEIN PHOSPHATASE 1 REGULATORY SUBUNIT 17"/>
    <property type="match status" value="1"/>
</dbReference>
<evidence type="ECO:0000313" key="3">
    <source>
        <dbReference type="RefSeq" id="XP_038828592.1"/>
    </source>
</evidence>
<name>A0A8U0PQQ9_SALNM</name>
<feature type="compositionally biased region" description="Basic and acidic residues" evidence="1">
    <location>
        <begin position="12"/>
        <end position="21"/>
    </location>
</feature>
<dbReference type="GO" id="GO:0004865">
    <property type="term" value="F:protein serine/threonine phosphatase inhibitor activity"/>
    <property type="evidence" value="ECO:0007669"/>
    <property type="project" value="TreeGrafter"/>
</dbReference>
<accession>A0A8U0PQQ9</accession>
<feature type="compositionally biased region" description="Basic and acidic residues" evidence="1">
    <location>
        <begin position="50"/>
        <end position="66"/>
    </location>
</feature>
<feature type="region of interest" description="Disordered" evidence="1">
    <location>
        <begin position="50"/>
        <end position="85"/>
    </location>
</feature>
<dbReference type="GeneID" id="120027670"/>
<keyword evidence="2" id="KW-1185">Reference proteome</keyword>
<proteinExistence type="predicted"/>
<dbReference type="RefSeq" id="XP_038828592.1">
    <property type="nucleotide sequence ID" value="XM_038972664.1"/>
</dbReference>
<dbReference type="CTD" id="10842"/>